<dbReference type="EC" id="1.14.13.-" evidence="6"/>
<evidence type="ECO:0000256" key="1">
    <source>
        <dbReference type="ARBA" id="ARBA00010139"/>
    </source>
</evidence>
<dbReference type="GO" id="GO:0050660">
    <property type="term" value="F:flavin adenine dinucleotide binding"/>
    <property type="evidence" value="ECO:0007669"/>
    <property type="project" value="InterPro"/>
</dbReference>
<evidence type="ECO:0000256" key="3">
    <source>
        <dbReference type="ARBA" id="ARBA00022827"/>
    </source>
</evidence>
<dbReference type="InterPro" id="IPR036188">
    <property type="entry name" value="FAD/NAD-bd_sf"/>
</dbReference>
<gene>
    <name evidence="6" type="ORF">NRB20_49490</name>
</gene>
<evidence type="ECO:0000256" key="4">
    <source>
        <dbReference type="ARBA" id="ARBA00023002"/>
    </source>
</evidence>
<dbReference type="GO" id="GO:0050661">
    <property type="term" value="F:NADP binding"/>
    <property type="evidence" value="ECO:0007669"/>
    <property type="project" value="InterPro"/>
</dbReference>
<keyword evidence="3" id="KW-0274">FAD</keyword>
<dbReference type="AlphaFoldDB" id="A0A7K0D7U6"/>
<dbReference type="GO" id="GO:0004499">
    <property type="term" value="F:N,N-dimethylaniline monooxygenase activity"/>
    <property type="evidence" value="ECO:0007669"/>
    <property type="project" value="InterPro"/>
</dbReference>
<proteinExistence type="inferred from homology"/>
<keyword evidence="2" id="KW-0285">Flavoprotein</keyword>
<keyword evidence="4 6" id="KW-0560">Oxidoreductase</keyword>
<accession>A0A7K0D7U6</accession>
<evidence type="ECO:0000313" key="6">
    <source>
        <dbReference type="EMBL" id="MQY21836.1"/>
    </source>
</evidence>
<evidence type="ECO:0000256" key="2">
    <source>
        <dbReference type="ARBA" id="ARBA00022630"/>
    </source>
</evidence>
<dbReference type="PRINTS" id="PR00411">
    <property type="entry name" value="PNDRDTASEI"/>
</dbReference>
<evidence type="ECO:0000256" key="5">
    <source>
        <dbReference type="SAM" id="MobiDB-lite"/>
    </source>
</evidence>
<dbReference type="PANTHER" id="PTHR42877:SF4">
    <property type="entry name" value="FAD_NAD(P)-BINDING DOMAIN-CONTAINING PROTEIN-RELATED"/>
    <property type="match status" value="1"/>
</dbReference>
<keyword evidence="7" id="KW-1185">Reference proteome</keyword>
<comment type="caution">
    <text evidence="6">The sequence shown here is derived from an EMBL/GenBank/DDBJ whole genome shotgun (WGS) entry which is preliminary data.</text>
</comment>
<dbReference type="SUPFAM" id="SSF51905">
    <property type="entry name" value="FAD/NAD(P)-binding domain"/>
    <property type="match status" value="2"/>
</dbReference>
<organism evidence="6 7">
    <name type="scientific">Nocardia macrotermitis</name>
    <dbReference type="NCBI Taxonomy" id="2585198"/>
    <lineage>
        <taxon>Bacteria</taxon>
        <taxon>Bacillati</taxon>
        <taxon>Actinomycetota</taxon>
        <taxon>Actinomycetes</taxon>
        <taxon>Mycobacteriales</taxon>
        <taxon>Nocardiaceae</taxon>
        <taxon>Nocardia</taxon>
    </lineage>
</organism>
<sequence>MRTSSKSRPSVAIVGSGFSGLGLAIRLQRAGYTDFTIFEKADGVGGVWRDNSYPGAACDAPSHLYSYSFQPNPDWSRRFAEQPEILRYLENCAEDNALMPHIRFRTEIVAARFDPVAVHWVLTAADGTEFTADLFVAACGQLSRPSYPAIAGLDEFTGRVFHSARWDHEHELAGRDVAVIGNGASALQFVPHIAERARSVTIFQRQPYWISPKPDREYPKLRKFVNRRIPLLQKISRAGIFLWFEMILNPMLVSPHGRRILSAPVRAWCRWNLRRVSDPALRAALTPGYEVGCNRILTSNEYYETLNRPNVRVVTRPIDHIGPRAVVDADGRAHHADTVVLATGFRSHDFVSPMRITGLHDRDLDAVWQQRPRAFLGLSVPGFPNFFLMYGPNTNVGSGSIVHMLESQMNHIVHAVEQLSRIRYLEVRAESLARFDERAQDRLSTTVWNTGGCHSWYVAQTATGPVNTNNWPGSMREYRERTRRLDLNDYRTTPELPEPVESRAEPAAGPYTARDVAGRLGAGPTREE</sequence>
<keyword evidence="6" id="KW-0503">Monooxygenase</keyword>
<dbReference type="EMBL" id="WEGK01000011">
    <property type="protein sequence ID" value="MQY21836.1"/>
    <property type="molecule type" value="Genomic_DNA"/>
</dbReference>
<dbReference type="RefSeq" id="WP_319945332.1">
    <property type="nucleotide sequence ID" value="NZ_WEGK01000011.1"/>
</dbReference>
<evidence type="ECO:0000313" key="7">
    <source>
        <dbReference type="Proteomes" id="UP000438448"/>
    </source>
</evidence>
<dbReference type="PANTHER" id="PTHR42877">
    <property type="entry name" value="L-ORNITHINE N(5)-MONOOXYGENASE-RELATED"/>
    <property type="match status" value="1"/>
</dbReference>
<dbReference type="InterPro" id="IPR051209">
    <property type="entry name" value="FAD-bind_Monooxygenase_sf"/>
</dbReference>
<reference evidence="6 7" key="1">
    <citation type="submission" date="2019-10" db="EMBL/GenBank/DDBJ databases">
        <title>Nocardia macrotermitis sp. nov. and Nocardia aurantia sp. nov., isolated from the gut of fungus growing-termite Macrotermes natalensis.</title>
        <authorList>
            <person name="Benndorf R."/>
            <person name="Schwitalla J."/>
            <person name="Martin K."/>
            <person name="De Beer W."/>
            <person name="Kaster A.-K."/>
            <person name="Vollmers J."/>
            <person name="Poulsen M."/>
            <person name="Beemelmanns C."/>
        </authorList>
    </citation>
    <scope>NUCLEOTIDE SEQUENCE [LARGE SCALE GENOMIC DNA]</scope>
    <source>
        <strain evidence="6 7">RB20</strain>
    </source>
</reference>
<dbReference type="InterPro" id="IPR020946">
    <property type="entry name" value="Flavin_mOase-like"/>
</dbReference>
<comment type="similarity">
    <text evidence="1">Belongs to the FAD-binding monooxygenase family.</text>
</comment>
<dbReference type="Gene3D" id="3.50.50.60">
    <property type="entry name" value="FAD/NAD(P)-binding domain"/>
    <property type="match status" value="2"/>
</dbReference>
<protein>
    <submittedName>
        <fullName evidence="6">Baeyer-Villiger monooxygenase</fullName>
        <ecNumber evidence="6">1.14.13.-</ecNumber>
    </submittedName>
</protein>
<dbReference type="Pfam" id="PF00743">
    <property type="entry name" value="FMO-like"/>
    <property type="match status" value="1"/>
</dbReference>
<dbReference type="Proteomes" id="UP000438448">
    <property type="component" value="Unassembled WGS sequence"/>
</dbReference>
<name>A0A7K0D7U6_9NOCA</name>
<feature type="region of interest" description="Disordered" evidence="5">
    <location>
        <begin position="490"/>
        <end position="528"/>
    </location>
</feature>